<dbReference type="OrthoDB" id="66533at2759"/>
<dbReference type="Gene3D" id="1.25.10.10">
    <property type="entry name" value="Leucine-rich Repeat Variant"/>
    <property type="match status" value="4"/>
</dbReference>
<dbReference type="Pfam" id="PF13251">
    <property type="entry name" value="DUF4042"/>
    <property type="match status" value="1"/>
</dbReference>
<feature type="domain" description="DUF4042" evidence="3">
    <location>
        <begin position="365"/>
        <end position="543"/>
    </location>
</feature>
<feature type="compositionally biased region" description="Basic residues" evidence="2">
    <location>
        <begin position="294"/>
        <end position="312"/>
    </location>
</feature>
<feature type="compositionally biased region" description="Polar residues" evidence="2">
    <location>
        <begin position="280"/>
        <end position="291"/>
    </location>
</feature>
<sequence length="1102" mass="123593">MSNHWDEFSRLTTKFLFLNCNDGKNENTRSELNDLLNDLNSFGYQNPKFVDDKTAVRLIESFTNIGTDEETIIVKACYLLTSLLTKQKVQVPVQTFRPVLQWLLKCLNSDIPDVAGDVLKTMHALLKYHPQHLLEFRESLLAPNGPLMKRLTFDESEKKRKNYDGSSQEEIAEAAMRCVEALIPPLDEDLSDHHVELLDAVGVEIIRLFYSQKKNFADSTNPYVFITSGLVALQKIAAGDRDWLERNIGEILGIGKSYMLYGLPGVEQSMPQKVIVSQQSVLEPATSQTNKGGKVPKTRKPRNVGKNRKKDGRSKNSRSEESDRDNHLKVEYDNAMLSPFYKTSESDYSETESGRSQSEMHKQSKLRLAAISLIGVVAKNIEKKIFYGYWHSLFPSESLTNSSKGLLNCVLRDPNPRCRVAALQATSMFLFGSKVYLAQAETRKAPSSFMPFSIALGNMILSIYESLTQALSAESSLPVLTQILKCLGVLIQVTPFHRIDNCFVPSFVKYIRRLIYHKDPTIQVAALMVMEFLISVQDMTNEISECIGIPRSKLKTTNKNQNQLNDVGANDVIEPHDEEEVIDSDYEGDVSEVLEENKNCEDSSNKMSWVLQKVLENLGVAVGTLKKTLTLAAAPVRIESLQVLSCLAPHFLLLKDHLELIEIALEKSLSDSQAEIRLYAAKTLDTIGHSMSAYLIEKAAGDTDELSVCVNFWLKILPSVIQKIQGQTQNPALKVSLCDFMSNIGIHIFERLPHTTHIQIISLLSGASCNEENNVKASAVRALAVYALFPSLRDDLCFVENTAESIIPLLKDGNLFVRVKASWAMGNISDALVANCIEPQSERISNDLFKRILEVSSDSAVDNDKVRSNAVRTLGNLLRLLNAEHLRLPAWQLLYRTAIDKLVQNLNSGNNAKVKWNACYAIGNLMKNELLFTSAKDYDWQKVVFSALINVIINNANFKVRINGAAALAVVARREHYGTHLSTIWSSLLLALEQSNNLVDFNEYKHRDNLQEQICLTLSHVIKICNNEDFVLLKIGLIPALETIKQTWQRVINRVLPENAAPLLSCSLYLNEILQRPSLPSETKNSLQVLASCFVSPSNEYF</sequence>
<dbReference type="Proteomes" id="UP000594454">
    <property type="component" value="Chromosome 1"/>
</dbReference>
<dbReference type="SUPFAM" id="SSF48371">
    <property type="entry name" value="ARM repeat"/>
    <property type="match status" value="2"/>
</dbReference>
<evidence type="ECO:0000256" key="1">
    <source>
        <dbReference type="ARBA" id="ARBA00015263"/>
    </source>
</evidence>
<dbReference type="PANTHER" id="PTHR13366">
    <property type="entry name" value="MALARIA ANTIGEN-RELATED"/>
    <property type="match status" value="1"/>
</dbReference>
<evidence type="ECO:0000313" key="4">
    <source>
        <dbReference type="EMBL" id="CAD7078395.1"/>
    </source>
</evidence>
<keyword evidence="5" id="KW-1185">Reference proteome</keyword>
<name>A0A7R8UCS5_HERIL</name>
<protein>
    <recommendedName>
        <fullName evidence="1">HEAT repeat-containing protein 6</fullName>
    </recommendedName>
</protein>
<dbReference type="InterPro" id="IPR052107">
    <property type="entry name" value="HEAT6"/>
</dbReference>
<feature type="region of interest" description="Disordered" evidence="2">
    <location>
        <begin position="280"/>
        <end position="328"/>
    </location>
</feature>
<dbReference type="EMBL" id="LR899009">
    <property type="protein sequence ID" value="CAD7078395.1"/>
    <property type="molecule type" value="Genomic_DNA"/>
</dbReference>
<proteinExistence type="predicted"/>
<evidence type="ECO:0000259" key="3">
    <source>
        <dbReference type="Pfam" id="PF13251"/>
    </source>
</evidence>
<gene>
    <name evidence="4" type="ORF">HERILL_LOCUS1663</name>
</gene>
<dbReference type="PANTHER" id="PTHR13366:SF0">
    <property type="entry name" value="HEAT REPEAT-CONTAINING PROTEIN 6"/>
    <property type="match status" value="1"/>
</dbReference>
<feature type="compositionally biased region" description="Basic and acidic residues" evidence="2">
    <location>
        <begin position="313"/>
        <end position="328"/>
    </location>
</feature>
<dbReference type="InParanoid" id="A0A7R8UCS5"/>
<dbReference type="InterPro" id="IPR011989">
    <property type="entry name" value="ARM-like"/>
</dbReference>
<organism evidence="4 5">
    <name type="scientific">Hermetia illucens</name>
    <name type="common">Black soldier fly</name>
    <dbReference type="NCBI Taxonomy" id="343691"/>
    <lineage>
        <taxon>Eukaryota</taxon>
        <taxon>Metazoa</taxon>
        <taxon>Ecdysozoa</taxon>
        <taxon>Arthropoda</taxon>
        <taxon>Hexapoda</taxon>
        <taxon>Insecta</taxon>
        <taxon>Pterygota</taxon>
        <taxon>Neoptera</taxon>
        <taxon>Endopterygota</taxon>
        <taxon>Diptera</taxon>
        <taxon>Brachycera</taxon>
        <taxon>Stratiomyomorpha</taxon>
        <taxon>Stratiomyidae</taxon>
        <taxon>Hermetiinae</taxon>
        <taxon>Hermetia</taxon>
    </lineage>
</organism>
<dbReference type="FunCoup" id="A0A7R8UCS5">
    <property type="interactions" value="1959"/>
</dbReference>
<dbReference type="AlphaFoldDB" id="A0A7R8UCS5"/>
<reference evidence="4 5" key="1">
    <citation type="submission" date="2020-11" db="EMBL/GenBank/DDBJ databases">
        <authorList>
            <person name="Wallbank WR R."/>
            <person name="Pardo Diaz C."/>
            <person name="Kozak K."/>
            <person name="Martin S."/>
            <person name="Jiggins C."/>
            <person name="Moest M."/>
            <person name="Warren A I."/>
            <person name="Generalovic N T."/>
            <person name="Byers J.R.P. K."/>
            <person name="Montejo-Kovacevich G."/>
            <person name="Yen C E."/>
        </authorList>
    </citation>
    <scope>NUCLEOTIDE SEQUENCE [LARGE SCALE GENOMIC DNA]</scope>
</reference>
<evidence type="ECO:0000256" key="2">
    <source>
        <dbReference type="SAM" id="MobiDB-lite"/>
    </source>
</evidence>
<accession>A0A7R8UCS5</accession>
<dbReference type="OMA" id="LYGYWHV"/>
<dbReference type="InterPro" id="IPR016024">
    <property type="entry name" value="ARM-type_fold"/>
</dbReference>
<dbReference type="InterPro" id="IPR025283">
    <property type="entry name" value="DUF4042"/>
</dbReference>
<evidence type="ECO:0000313" key="5">
    <source>
        <dbReference type="Proteomes" id="UP000594454"/>
    </source>
</evidence>